<comment type="pathway">
    <text evidence="4 19">Cell wall biogenesis; peptidoglycan biosynthesis.</text>
</comment>
<feature type="domain" description="UDP-N-acetylenolpyruvoylglucosamine reductase C-terminal" evidence="20">
    <location>
        <begin position="169"/>
        <end position="258"/>
    </location>
</feature>
<keyword evidence="12 19" id="KW-0133">Cell shape</keyword>
<feature type="active site" description="Proton donor" evidence="19">
    <location>
        <position position="184"/>
    </location>
</feature>
<comment type="subcellular location">
    <subcellularLocation>
        <location evidence="3 19">Cytoplasm</location>
    </subcellularLocation>
</comment>
<organism evidence="21 22">
    <name type="scientific">Helicobacter enhydrae</name>
    <dbReference type="NCBI Taxonomy" id="222136"/>
    <lineage>
        <taxon>Bacteria</taxon>
        <taxon>Pseudomonadati</taxon>
        <taxon>Campylobacterota</taxon>
        <taxon>Epsilonproteobacteria</taxon>
        <taxon>Campylobacterales</taxon>
        <taxon>Helicobacteraceae</taxon>
        <taxon>Helicobacter</taxon>
    </lineage>
</organism>
<dbReference type="Proteomes" id="UP000092884">
    <property type="component" value="Chromosome"/>
</dbReference>
<dbReference type="STRING" id="222136.BBW65_00910"/>
<dbReference type="NCBIfam" id="TIGR00179">
    <property type="entry name" value="murB"/>
    <property type="match status" value="1"/>
</dbReference>
<dbReference type="GO" id="GO:0051301">
    <property type="term" value="P:cell division"/>
    <property type="evidence" value="ECO:0007669"/>
    <property type="project" value="UniProtKB-KW"/>
</dbReference>
<feature type="active site" evidence="19">
    <location>
        <position position="254"/>
    </location>
</feature>
<keyword evidence="14 19" id="KW-0560">Oxidoreductase</keyword>
<keyword evidence="10 19" id="KW-0274">FAD</keyword>
<dbReference type="UniPathway" id="UPA00219"/>
<protein>
    <recommendedName>
        <fullName evidence="6 19">UDP-N-acetylenolpyruvoylglucosamine reductase</fullName>
        <ecNumber evidence="5 19">1.3.1.98</ecNumber>
    </recommendedName>
    <alternativeName>
        <fullName evidence="17 19">UDP-N-acetylmuramate dehydrogenase</fullName>
    </alternativeName>
</protein>
<dbReference type="GO" id="GO:0050660">
    <property type="term" value="F:flavin adenine dinucleotide binding"/>
    <property type="evidence" value="ECO:0007669"/>
    <property type="project" value="InterPro"/>
</dbReference>
<evidence type="ECO:0000256" key="7">
    <source>
        <dbReference type="ARBA" id="ARBA00022490"/>
    </source>
</evidence>
<sequence length="262" mass="28661">MQSKLIDFSKYSSLRIGGAIEVGVVECVDDWANNGVIIGKANNLLVSPNAKNLYILGKSFDYFQDFGDLIEVGGGVSSGKLYSYFKKQDLGGLEFLRGLPGSVGGLVKMNAGMKEYEICLSIHSVLLDQGWVPKEEIAFDYRNSGIDSVIYAVRFYKQKGFREELVEVFDKMRHTHPKEPSCGSCFKNPKGDFAGRLLESVGLRGYSIGGVGFSQKHSNFLVNLGGGTFDEAMELIALAKKRVSEASGIELECEVVVIDSLP</sequence>
<evidence type="ECO:0000259" key="20">
    <source>
        <dbReference type="Pfam" id="PF02873"/>
    </source>
</evidence>
<evidence type="ECO:0000256" key="5">
    <source>
        <dbReference type="ARBA" id="ARBA00012518"/>
    </source>
</evidence>
<keyword evidence="8 19" id="KW-0132">Cell division</keyword>
<evidence type="ECO:0000256" key="17">
    <source>
        <dbReference type="ARBA" id="ARBA00031026"/>
    </source>
</evidence>
<dbReference type="GO" id="GO:0009252">
    <property type="term" value="P:peptidoglycan biosynthetic process"/>
    <property type="evidence" value="ECO:0007669"/>
    <property type="project" value="UniProtKB-UniRule"/>
</dbReference>
<dbReference type="Gene3D" id="3.90.78.10">
    <property type="entry name" value="UDP-N-acetylenolpyruvoylglucosamine reductase, C-terminal domain"/>
    <property type="match status" value="1"/>
</dbReference>
<name>A0A1B1U3Z3_9HELI</name>
<evidence type="ECO:0000256" key="14">
    <source>
        <dbReference type="ARBA" id="ARBA00023002"/>
    </source>
</evidence>
<evidence type="ECO:0000256" key="4">
    <source>
        <dbReference type="ARBA" id="ARBA00004752"/>
    </source>
</evidence>
<evidence type="ECO:0000313" key="22">
    <source>
        <dbReference type="Proteomes" id="UP000092884"/>
    </source>
</evidence>
<evidence type="ECO:0000256" key="6">
    <source>
        <dbReference type="ARBA" id="ARBA00015188"/>
    </source>
</evidence>
<dbReference type="InterPro" id="IPR016169">
    <property type="entry name" value="FAD-bd_PCMH_sub2"/>
</dbReference>
<evidence type="ECO:0000256" key="2">
    <source>
        <dbReference type="ARBA" id="ARBA00003921"/>
    </source>
</evidence>
<dbReference type="HAMAP" id="MF_00037">
    <property type="entry name" value="MurB"/>
    <property type="match status" value="1"/>
</dbReference>
<evidence type="ECO:0000256" key="16">
    <source>
        <dbReference type="ARBA" id="ARBA00023316"/>
    </source>
</evidence>
<dbReference type="EMBL" id="CP016503">
    <property type="protein sequence ID" value="ANV97461.1"/>
    <property type="molecule type" value="Genomic_DNA"/>
</dbReference>
<comment type="catalytic activity">
    <reaction evidence="18 19">
        <text>UDP-N-acetyl-alpha-D-muramate + NADP(+) = UDP-N-acetyl-3-O-(1-carboxyvinyl)-alpha-D-glucosamine + NADPH + H(+)</text>
        <dbReference type="Rhea" id="RHEA:12248"/>
        <dbReference type="ChEBI" id="CHEBI:15378"/>
        <dbReference type="ChEBI" id="CHEBI:57783"/>
        <dbReference type="ChEBI" id="CHEBI:58349"/>
        <dbReference type="ChEBI" id="CHEBI:68483"/>
        <dbReference type="ChEBI" id="CHEBI:70757"/>
        <dbReference type="EC" id="1.3.1.98"/>
    </reaction>
</comment>
<evidence type="ECO:0000256" key="1">
    <source>
        <dbReference type="ARBA" id="ARBA00001974"/>
    </source>
</evidence>
<dbReference type="GO" id="GO:0005829">
    <property type="term" value="C:cytosol"/>
    <property type="evidence" value="ECO:0007669"/>
    <property type="project" value="TreeGrafter"/>
</dbReference>
<proteinExistence type="inferred from homology"/>
<comment type="cofactor">
    <cofactor evidence="1 19">
        <name>FAD</name>
        <dbReference type="ChEBI" id="CHEBI:57692"/>
    </cofactor>
</comment>
<evidence type="ECO:0000256" key="19">
    <source>
        <dbReference type="HAMAP-Rule" id="MF_00037"/>
    </source>
</evidence>
<dbReference type="Gene3D" id="3.30.465.10">
    <property type="match status" value="1"/>
</dbReference>
<dbReference type="InterPro" id="IPR003170">
    <property type="entry name" value="MurB"/>
</dbReference>
<evidence type="ECO:0000313" key="21">
    <source>
        <dbReference type="EMBL" id="ANV97461.1"/>
    </source>
</evidence>
<dbReference type="KEGG" id="het:BBW65_00910"/>
<keyword evidence="13 19" id="KW-0573">Peptidoglycan synthesis</keyword>
<evidence type="ECO:0000256" key="9">
    <source>
        <dbReference type="ARBA" id="ARBA00022630"/>
    </source>
</evidence>
<dbReference type="EC" id="1.3.1.98" evidence="5 19"/>
<evidence type="ECO:0000256" key="11">
    <source>
        <dbReference type="ARBA" id="ARBA00022857"/>
    </source>
</evidence>
<dbReference type="OrthoDB" id="9804753at2"/>
<keyword evidence="22" id="KW-1185">Reference proteome</keyword>
<keyword evidence="7 19" id="KW-0963">Cytoplasm</keyword>
<dbReference type="InterPro" id="IPR036318">
    <property type="entry name" value="FAD-bd_PCMH-like_sf"/>
</dbReference>
<keyword evidence="15 19" id="KW-0131">Cell cycle</keyword>
<dbReference type="GO" id="GO:0008762">
    <property type="term" value="F:UDP-N-acetylmuramate dehydrogenase activity"/>
    <property type="evidence" value="ECO:0007669"/>
    <property type="project" value="UniProtKB-UniRule"/>
</dbReference>
<evidence type="ECO:0000256" key="15">
    <source>
        <dbReference type="ARBA" id="ARBA00023306"/>
    </source>
</evidence>
<evidence type="ECO:0000256" key="13">
    <source>
        <dbReference type="ARBA" id="ARBA00022984"/>
    </source>
</evidence>
<dbReference type="SUPFAM" id="SSF56176">
    <property type="entry name" value="FAD-binding/transporter-associated domain-like"/>
    <property type="match status" value="1"/>
</dbReference>
<evidence type="ECO:0000256" key="3">
    <source>
        <dbReference type="ARBA" id="ARBA00004496"/>
    </source>
</evidence>
<comment type="similarity">
    <text evidence="19">Belongs to the MurB family.</text>
</comment>
<evidence type="ECO:0000256" key="8">
    <source>
        <dbReference type="ARBA" id="ARBA00022618"/>
    </source>
</evidence>
<evidence type="ECO:0000256" key="10">
    <source>
        <dbReference type="ARBA" id="ARBA00022827"/>
    </source>
</evidence>
<dbReference type="GO" id="GO:0071555">
    <property type="term" value="P:cell wall organization"/>
    <property type="evidence" value="ECO:0007669"/>
    <property type="project" value="UniProtKB-KW"/>
</dbReference>
<dbReference type="InterPro" id="IPR036635">
    <property type="entry name" value="MurB_C_sf"/>
</dbReference>
<comment type="function">
    <text evidence="2 19">Cell wall formation.</text>
</comment>
<evidence type="ECO:0000256" key="12">
    <source>
        <dbReference type="ARBA" id="ARBA00022960"/>
    </source>
</evidence>
<evidence type="ECO:0000256" key="18">
    <source>
        <dbReference type="ARBA" id="ARBA00048914"/>
    </source>
</evidence>
<dbReference type="PANTHER" id="PTHR21071:SF4">
    <property type="entry name" value="UDP-N-ACETYLENOLPYRUVOYLGLUCOSAMINE REDUCTASE"/>
    <property type="match status" value="1"/>
</dbReference>
<dbReference type="GO" id="GO:0008360">
    <property type="term" value="P:regulation of cell shape"/>
    <property type="evidence" value="ECO:0007669"/>
    <property type="project" value="UniProtKB-KW"/>
</dbReference>
<dbReference type="Pfam" id="PF02873">
    <property type="entry name" value="MurB_C"/>
    <property type="match status" value="1"/>
</dbReference>
<keyword evidence="9 19" id="KW-0285">Flavoprotein</keyword>
<feature type="active site" evidence="19">
    <location>
        <position position="142"/>
    </location>
</feature>
<gene>
    <name evidence="19" type="primary">murB</name>
    <name evidence="21" type="ORF">BBW65_00910</name>
</gene>
<reference evidence="22" key="1">
    <citation type="submission" date="2016-07" db="EMBL/GenBank/DDBJ databases">
        <authorList>
            <person name="Florea S."/>
            <person name="Webb J.S."/>
            <person name="Jaromczyk J."/>
            <person name="Schardl C.L."/>
        </authorList>
    </citation>
    <scope>NUCLEOTIDE SEQUENCE [LARGE SCALE GENOMIC DNA]</scope>
    <source>
        <strain evidence="22">MIT 01-6242</strain>
    </source>
</reference>
<dbReference type="RefSeq" id="WP_066338487.1">
    <property type="nucleotide sequence ID" value="NZ_CP016503.1"/>
</dbReference>
<dbReference type="NCBIfam" id="NF010479">
    <property type="entry name" value="PRK13904.1"/>
    <property type="match status" value="1"/>
</dbReference>
<keyword evidence="11 19" id="KW-0521">NADP</keyword>
<dbReference type="PANTHER" id="PTHR21071">
    <property type="entry name" value="UDP-N-ACETYLENOLPYRUVOYLGLUCOSAMINE REDUCTASE"/>
    <property type="match status" value="1"/>
</dbReference>
<dbReference type="SUPFAM" id="SSF56194">
    <property type="entry name" value="Uridine diphospho-N-Acetylenolpyruvylglucosamine reductase, MurB, C-terminal domain"/>
    <property type="match status" value="1"/>
</dbReference>
<keyword evidence="16 19" id="KW-0961">Cell wall biogenesis/degradation</keyword>
<accession>A0A1B1U3Z3</accession>
<dbReference type="AlphaFoldDB" id="A0A1B1U3Z3"/>
<dbReference type="InterPro" id="IPR011601">
    <property type="entry name" value="MurB_C"/>
</dbReference>